<feature type="transmembrane region" description="Helical" evidence="1">
    <location>
        <begin position="55"/>
        <end position="73"/>
    </location>
</feature>
<gene>
    <name evidence="3" type="ORF">LF41_1180</name>
</gene>
<evidence type="ECO:0000259" key="2">
    <source>
        <dbReference type="Pfam" id="PF03713"/>
    </source>
</evidence>
<name>A0A0A2WPH9_9GAMM</name>
<feature type="transmembrane region" description="Helical" evidence="1">
    <location>
        <begin position="85"/>
        <end position="102"/>
    </location>
</feature>
<dbReference type="InterPro" id="IPR012347">
    <property type="entry name" value="Ferritin-like"/>
</dbReference>
<comment type="caution">
    <text evidence="3">The sequence shown here is derived from an EMBL/GenBank/DDBJ whole genome shotgun (WGS) entry which is preliminary data.</text>
</comment>
<accession>A0A0A2WPH9</accession>
<sequence length="168" mass="18872">MEHEHAAHGKQANQHGHSGHYFRLLVMMGLSFLAMYALMYAMVDRFANVYGSVNQAWMAGLMASPMLVIELLVMGGMYPDKKRNALLIVGGIAAMIVFWVLIRQQTAVTERQFLRSMIPHHAGAILMCEERKGRDGAEVQALCAEILASQRNEIRRMKALLDDESRTP</sequence>
<dbReference type="Gene3D" id="1.20.1260.10">
    <property type="match status" value="1"/>
</dbReference>
<dbReference type="EMBL" id="JRKJ01000002">
    <property type="protein sequence ID" value="KGQ20642.1"/>
    <property type="molecule type" value="Genomic_DNA"/>
</dbReference>
<reference evidence="3 4" key="1">
    <citation type="submission" date="2014-09" db="EMBL/GenBank/DDBJ databases">
        <title>Genome sequences of Lysobacter dokdonensis DS-58.</title>
        <authorList>
            <person name="Kim J.F."/>
            <person name="Kwak M.-J."/>
        </authorList>
    </citation>
    <scope>NUCLEOTIDE SEQUENCE [LARGE SCALE GENOMIC DNA]</scope>
    <source>
        <strain evidence="3 4">DS-58</strain>
    </source>
</reference>
<dbReference type="eggNOG" id="COG3544">
    <property type="taxonomic scope" value="Bacteria"/>
</dbReference>
<evidence type="ECO:0000313" key="4">
    <source>
        <dbReference type="Proteomes" id="UP000030518"/>
    </source>
</evidence>
<evidence type="ECO:0000256" key="1">
    <source>
        <dbReference type="SAM" id="Phobius"/>
    </source>
</evidence>
<evidence type="ECO:0000313" key="3">
    <source>
        <dbReference type="EMBL" id="KGQ20642.1"/>
    </source>
</evidence>
<dbReference type="AlphaFoldDB" id="A0A0A2WPH9"/>
<dbReference type="RefSeq" id="WP_036165223.1">
    <property type="nucleotide sequence ID" value="NZ_JRKJ01000002.1"/>
</dbReference>
<dbReference type="InterPro" id="IPR005183">
    <property type="entry name" value="DUF305_CopM-like"/>
</dbReference>
<feature type="transmembrane region" description="Helical" evidence="1">
    <location>
        <begin position="21"/>
        <end position="43"/>
    </location>
</feature>
<dbReference type="PANTHER" id="PTHR36933">
    <property type="entry name" value="SLL0788 PROTEIN"/>
    <property type="match status" value="1"/>
</dbReference>
<protein>
    <recommendedName>
        <fullName evidence="2">DUF305 domain-containing protein</fullName>
    </recommendedName>
</protein>
<proteinExistence type="predicted"/>
<keyword evidence="4" id="KW-1185">Reference proteome</keyword>
<organism evidence="3 4">
    <name type="scientific">Lysobacter dokdonensis DS-58</name>
    <dbReference type="NCBI Taxonomy" id="1300345"/>
    <lineage>
        <taxon>Bacteria</taxon>
        <taxon>Pseudomonadati</taxon>
        <taxon>Pseudomonadota</taxon>
        <taxon>Gammaproteobacteria</taxon>
        <taxon>Lysobacterales</taxon>
        <taxon>Lysobacteraceae</taxon>
        <taxon>Noviluteimonas</taxon>
    </lineage>
</organism>
<keyword evidence="1" id="KW-0472">Membrane</keyword>
<feature type="domain" description="DUF305" evidence="2">
    <location>
        <begin position="105"/>
        <end position="161"/>
    </location>
</feature>
<dbReference type="PATRIC" id="fig|1300345.3.peg.482"/>
<dbReference type="Pfam" id="PF03713">
    <property type="entry name" value="DUF305"/>
    <property type="match status" value="1"/>
</dbReference>
<keyword evidence="1" id="KW-0812">Transmembrane</keyword>
<dbReference type="Proteomes" id="UP000030518">
    <property type="component" value="Unassembled WGS sequence"/>
</dbReference>
<dbReference type="STRING" id="1300345.LF41_1180"/>
<keyword evidence="1" id="KW-1133">Transmembrane helix</keyword>
<dbReference type="PANTHER" id="PTHR36933:SF1">
    <property type="entry name" value="SLL0788 PROTEIN"/>
    <property type="match status" value="1"/>
</dbReference>